<evidence type="ECO:0000256" key="8">
    <source>
        <dbReference type="ARBA" id="ARBA00025684"/>
    </source>
</evidence>
<organism evidence="14 15">
    <name type="scientific">Candidatus Marsarchaeota G2 archaeon OSP_D</name>
    <dbReference type="NCBI Taxonomy" id="1978157"/>
    <lineage>
        <taxon>Archaea</taxon>
        <taxon>Candidatus Marsarchaeota</taxon>
        <taxon>Candidatus Marsarchaeota group 2</taxon>
    </lineage>
</organism>
<dbReference type="PANTHER" id="PTHR22942">
    <property type="entry name" value="RECA/RAD51/RADA DNA STRAND-PAIRING FAMILY MEMBER"/>
    <property type="match status" value="1"/>
</dbReference>
<feature type="domain" description="RecA family profile 2" evidence="13">
    <location>
        <begin position="281"/>
        <end position="343"/>
    </location>
</feature>
<dbReference type="PROSITE" id="PS50162">
    <property type="entry name" value="RECA_2"/>
    <property type="match status" value="1"/>
</dbReference>
<evidence type="ECO:0000256" key="7">
    <source>
        <dbReference type="ARBA" id="ARBA00023172"/>
    </source>
</evidence>
<dbReference type="InterPro" id="IPR020587">
    <property type="entry name" value="RecA_monomer-monomer_interface"/>
</dbReference>
<feature type="compositionally biased region" description="Basic and acidic residues" evidence="11">
    <location>
        <begin position="1"/>
        <end position="15"/>
    </location>
</feature>
<dbReference type="PROSITE" id="PS50163">
    <property type="entry name" value="RECA_3"/>
    <property type="match status" value="1"/>
</dbReference>
<dbReference type="Pfam" id="PF08423">
    <property type="entry name" value="Rad51"/>
    <property type="match status" value="1"/>
</dbReference>
<evidence type="ECO:0000256" key="1">
    <source>
        <dbReference type="ARBA" id="ARBA00008050"/>
    </source>
</evidence>
<dbReference type="PANTHER" id="PTHR22942:SF30">
    <property type="entry name" value="MEIOTIC RECOMBINATION PROTEIN DMC1_LIM15 HOMOLOG"/>
    <property type="match status" value="1"/>
</dbReference>
<keyword evidence="7 10" id="KW-0233">DNA recombination</keyword>
<feature type="region of interest" description="Disordered" evidence="11">
    <location>
        <begin position="1"/>
        <end position="23"/>
    </location>
</feature>
<dbReference type="GO" id="GO:0006281">
    <property type="term" value="P:DNA repair"/>
    <property type="evidence" value="ECO:0007669"/>
    <property type="project" value="InterPro"/>
</dbReference>
<keyword evidence="3" id="KW-0547">Nucleotide-binding</keyword>
<comment type="similarity">
    <text evidence="1 10">Belongs to the eukaryotic RecA-like protein family.</text>
</comment>
<protein>
    <recommendedName>
        <fullName evidence="2 9">DNA repair and recombination protein RadA</fullName>
    </recommendedName>
</protein>
<dbReference type="InterPro" id="IPR016467">
    <property type="entry name" value="DNA_recomb/repair_RecA-like"/>
</dbReference>
<dbReference type="SMART" id="SM00278">
    <property type="entry name" value="HhH1"/>
    <property type="match status" value="2"/>
</dbReference>
<dbReference type="InterPro" id="IPR027417">
    <property type="entry name" value="P-loop_NTPase"/>
</dbReference>
<dbReference type="InterPro" id="IPR003593">
    <property type="entry name" value="AAA+_ATPase"/>
</dbReference>
<name>A0A2R6B1C3_9ARCH</name>
<dbReference type="SUPFAM" id="SSF47794">
    <property type="entry name" value="Rad51 N-terminal domain-like"/>
    <property type="match status" value="1"/>
</dbReference>
<dbReference type="GO" id="GO:0003684">
    <property type="term" value="F:damaged DNA binding"/>
    <property type="evidence" value="ECO:0007669"/>
    <property type="project" value="InterPro"/>
</dbReference>
<evidence type="ECO:0000256" key="11">
    <source>
        <dbReference type="SAM" id="MobiDB-lite"/>
    </source>
</evidence>
<evidence type="ECO:0000259" key="12">
    <source>
        <dbReference type="PROSITE" id="PS50162"/>
    </source>
</evidence>
<dbReference type="FunFam" id="3.40.50.300:FF:002052">
    <property type="entry name" value="DNA repair protein RAD51 homolog"/>
    <property type="match status" value="1"/>
</dbReference>
<dbReference type="Gene3D" id="1.10.150.20">
    <property type="entry name" value="5' to 3' exonuclease, C-terminal subdomain"/>
    <property type="match status" value="1"/>
</dbReference>
<dbReference type="InterPro" id="IPR010995">
    <property type="entry name" value="DNA_repair_Rad51/TF_NusA_a-hlx"/>
</dbReference>
<evidence type="ECO:0000256" key="4">
    <source>
        <dbReference type="ARBA" id="ARBA00022763"/>
    </source>
</evidence>
<evidence type="ECO:0000256" key="6">
    <source>
        <dbReference type="ARBA" id="ARBA00023125"/>
    </source>
</evidence>
<evidence type="ECO:0000256" key="5">
    <source>
        <dbReference type="ARBA" id="ARBA00022840"/>
    </source>
</evidence>
<keyword evidence="6 10" id="KW-0238">DNA-binding</keyword>
<dbReference type="InterPro" id="IPR003583">
    <property type="entry name" value="Hlx-hairpin-Hlx_DNA-bd_motif"/>
</dbReference>
<dbReference type="InterPro" id="IPR013632">
    <property type="entry name" value="Rad51_C"/>
</dbReference>
<dbReference type="PIRSF" id="PIRSF005856">
    <property type="entry name" value="Rad51"/>
    <property type="match status" value="1"/>
</dbReference>
<reference evidence="14 15" key="1">
    <citation type="submission" date="2017-04" db="EMBL/GenBank/DDBJ databases">
        <title>Novel microbial lineages endemic to geothermal iron-oxide mats fill important gaps in the evolutionary history of Archaea.</title>
        <authorList>
            <person name="Jay Z.J."/>
            <person name="Beam J.P."/>
            <person name="Dlakic M."/>
            <person name="Rusch D.B."/>
            <person name="Kozubal M.A."/>
            <person name="Inskeep W.P."/>
        </authorList>
    </citation>
    <scope>NUCLEOTIDE SEQUENCE [LARGE SCALE GENOMIC DNA]</scope>
    <source>
        <strain evidence="14">OSP_D</strain>
    </source>
</reference>
<dbReference type="GO" id="GO:0006310">
    <property type="term" value="P:DNA recombination"/>
    <property type="evidence" value="ECO:0007669"/>
    <property type="project" value="UniProtKB-KW"/>
</dbReference>
<evidence type="ECO:0000256" key="2">
    <source>
        <dbReference type="ARBA" id="ARBA00018144"/>
    </source>
</evidence>
<dbReference type="AlphaFoldDB" id="A0A2R6B1C3"/>
<dbReference type="SMART" id="SM00382">
    <property type="entry name" value="AAA"/>
    <property type="match status" value="1"/>
</dbReference>
<keyword evidence="4 10" id="KW-0227">DNA damage</keyword>
<evidence type="ECO:0000256" key="10">
    <source>
        <dbReference type="PIRNR" id="PIRNR005856"/>
    </source>
</evidence>
<accession>A0A2R6B1C3</accession>
<comment type="function">
    <text evidence="8 10">Involved in DNA repair and in homologous recombination. Binds and assemble on single-stranded DNA to form a nucleoprotein filament. Hydrolyzes ATP in a ssDNA-dependent manner and promotes DNA strand exchange between homologous DNA molecules.</text>
</comment>
<comment type="caution">
    <text evidence="14">The sequence shown here is derived from an EMBL/GenBank/DDBJ whole genome shotgun (WGS) entry which is preliminary data.</text>
</comment>
<evidence type="ECO:0000259" key="13">
    <source>
        <dbReference type="PROSITE" id="PS50163"/>
    </source>
</evidence>
<dbReference type="NCBIfam" id="NF003301">
    <property type="entry name" value="PRK04301.1"/>
    <property type="match status" value="1"/>
</dbReference>
<dbReference type="InterPro" id="IPR020588">
    <property type="entry name" value="RecA_ATP-bd"/>
</dbReference>
<dbReference type="Pfam" id="PF14520">
    <property type="entry name" value="HHH_5"/>
    <property type="match status" value="1"/>
</dbReference>
<dbReference type="Gene3D" id="3.40.50.300">
    <property type="entry name" value="P-loop containing nucleotide triphosphate hydrolases"/>
    <property type="match status" value="1"/>
</dbReference>
<proteinExistence type="inferred from homology"/>
<dbReference type="Proteomes" id="UP000240322">
    <property type="component" value="Unassembled WGS sequence"/>
</dbReference>
<evidence type="ECO:0000256" key="9">
    <source>
        <dbReference type="NCBIfam" id="TIGR02236"/>
    </source>
</evidence>
<dbReference type="GO" id="GO:0140664">
    <property type="term" value="F:ATP-dependent DNA damage sensor activity"/>
    <property type="evidence" value="ECO:0007669"/>
    <property type="project" value="InterPro"/>
</dbReference>
<dbReference type="InterPro" id="IPR011938">
    <property type="entry name" value="DNA_recomb/repair_RadA"/>
</dbReference>
<sequence length="343" mass="37784">MPKKDKDYEDVKPVESDNLSDDGLNEVDPVLEKLTELPGVGEATATKLVEHGFTTYESLAVANANELSAITGLPQTLAQKIISSARAQLKFTIKTAYELEQELKDVRRITTGSLNFNKLLGGGVETKAVTEFFGEFGTGKSQLAFQLSVNVQLPPEKGGLQGTTLFIDTEGTFVPTRIRSMAEAQGLNPENALQNVYWIRAINSDHQIAIVEGAKDFVQKHGVRLIAVDSVTSLFRSEYPGRENLASRQQKLNLHLHSLLRLAEIYNLAVVVTNQVMATPDMFYGDPTRAVGGNIIGHTPNNRVYLRKSKGQKRIARLVDSSYLEPGEVVFEITTQGIRDPQE</sequence>
<dbReference type="EMBL" id="NEXE01000004">
    <property type="protein sequence ID" value="PSN92420.1"/>
    <property type="molecule type" value="Genomic_DNA"/>
</dbReference>
<evidence type="ECO:0000256" key="3">
    <source>
        <dbReference type="ARBA" id="ARBA00022741"/>
    </source>
</evidence>
<dbReference type="NCBIfam" id="TIGR02236">
    <property type="entry name" value="recomb_radA"/>
    <property type="match status" value="1"/>
</dbReference>
<evidence type="ECO:0000313" key="14">
    <source>
        <dbReference type="EMBL" id="PSN92420.1"/>
    </source>
</evidence>
<evidence type="ECO:0000313" key="15">
    <source>
        <dbReference type="Proteomes" id="UP000240322"/>
    </source>
</evidence>
<keyword evidence="5" id="KW-0067">ATP-binding</keyword>
<gene>
    <name evidence="14" type="ORF">B9Q03_01000</name>
</gene>
<dbReference type="SUPFAM" id="SSF52540">
    <property type="entry name" value="P-loop containing nucleoside triphosphate hydrolases"/>
    <property type="match status" value="1"/>
</dbReference>
<feature type="domain" description="RecA family profile 1" evidence="12">
    <location>
        <begin position="105"/>
        <end position="276"/>
    </location>
</feature>
<dbReference type="GO" id="GO:0005524">
    <property type="term" value="F:ATP binding"/>
    <property type="evidence" value="ECO:0007669"/>
    <property type="project" value="UniProtKB-KW"/>
</dbReference>